<proteinExistence type="predicted"/>
<dbReference type="EMBL" id="MU004203">
    <property type="protein sequence ID" value="KAF2488483.1"/>
    <property type="molecule type" value="Genomic_DNA"/>
</dbReference>
<evidence type="ECO:0000313" key="1">
    <source>
        <dbReference type="EMBL" id="KAF2488483.1"/>
    </source>
</evidence>
<keyword evidence="2" id="KW-1185">Reference proteome</keyword>
<gene>
    <name evidence="1" type="ORF">BU16DRAFT_227724</name>
</gene>
<reference evidence="1" key="1">
    <citation type="journal article" date="2020" name="Stud. Mycol.">
        <title>101 Dothideomycetes genomes: a test case for predicting lifestyles and emergence of pathogens.</title>
        <authorList>
            <person name="Haridas S."/>
            <person name="Albert R."/>
            <person name="Binder M."/>
            <person name="Bloem J."/>
            <person name="Labutti K."/>
            <person name="Salamov A."/>
            <person name="Andreopoulos B."/>
            <person name="Baker S."/>
            <person name="Barry K."/>
            <person name="Bills G."/>
            <person name="Bluhm B."/>
            <person name="Cannon C."/>
            <person name="Castanera R."/>
            <person name="Culley D."/>
            <person name="Daum C."/>
            <person name="Ezra D."/>
            <person name="Gonzalez J."/>
            <person name="Henrissat B."/>
            <person name="Kuo A."/>
            <person name="Liang C."/>
            <person name="Lipzen A."/>
            <person name="Lutzoni F."/>
            <person name="Magnuson J."/>
            <person name="Mondo S."/>
            <person name="Nolan M."/>
            <person name="Ohm R."/>
            <person name="Pangilinan J."/>
            <person name="Park H.-J."/>
            <person name="Ramirez L."/>
            <person name="Alfaro M."/>
            <person name="Sun H."/>
            <person name="Tritt A."/>
            <person name="Yoshinaga Y."/>
            <person name="Zwiers L.-H."/>
            <person name="Turgeon B."/>
            <person name="Goodwin S."/>
            <person name="Spatafora J."/>
            <person name="Crous P."/>
            <person name="Grigoriev I."/>
        </authorList>
    </citation>
    <scope>NUCLEOTIDE SEQUENCE</scope>
    <source>
        <strain evidence="1">CBS 269.34</strain>
    </source>
</reference>
<name>A0A6A6QA42_9PEZI</name>
<dbReference type="Proteomes" id="UP000799750">
    <property type="component" value="Unassembled WGS sequence"/>
</dbReference>
<dbReference type="AlphaFoldDB" id="A0A6A6QA42"/>
<accession>A0A6A6QA42</accession>
<organism evidence="1 2">
    <name type="scientific">Lophium mytilinum</name>
    <dbReference type="NCBI Taxonomy" id="390894"/>
    <lineage>
        <taxon>Eukaryota</taxon>
        <taxon>Fungi</taxon>
        <taxon>Dikarya</taxon>
        <taxon>Ascomycota</taxon>
        <taxon>Pezizomycotina</taxon>
        <taxon>Dothideomycetes</taxon>
        <taxon>Pleosporomycetidae</taxon>
        <taxon>Mytilinidiales</taxon>
        <taxon>Mytilinidiaceae</taxon>
        <taxon>Lophium</taxon>
    </lineage>
</organism>
<evidence type="ECO:0000313" key="2">
    <source>
        <dbReference type="Proteomes" id="UP000799750"/>
    </source>
</evidence>
<sequence>MEVLQRLACDACCMRHRLFDLTFTMYSALCMLRPLLYTDRRISIDSVHLTRSTRVRTVGKGDRQVGIDIKHNFAYANGPLCSPGSGTSLSRFRQQRPPGPAVANGLSNGWRKEPLELTRSAWEWWLGRTGRPAVKGVWGCGWLVPRFGLPIIVRLVRRRADRTKGGLRRVARERVGGASMC</sequence>
<protein>
    <submittedName>
        <fullName evidence="1">Uncharacterized protein</fullName>
    </submittedName>
</protein>